<evidence type="ECO:0000313" key="1">
    <source>
        <dbReference type="EMBL" id="KAI0300485.1"/>
    </source>
</evidence>
<dbReference type="Proteomes" id="UP001203297">
    <property type="component" value="Unassembled WGS sequence"/>
</dbReference>
<comment type="caution">
    <text evidence="1">The sequence shown here is derived from an EMBL/GenBank/DDBJ whole genome shotgun (WGS) entry which is preliminary data.</text>
</comment>
<keyword evidence="2" id="KW-1185">Reference proteome</keyword>
<sequence>MPRATRTSQYPTSTSQLALPAQWGASGSVVPYIRFPSRSSLLQYNTNNEFTMRWHDPYYCFCKIGPWMIVITGLAFSASAESLLHSLGSTSICTVCAHGSRSRIRKNPHRTRLSLASIDTASIGDNCFKLCCLYSSPRARICTTAPPYTECQDTSQEIVYWLRVRHTVFPRCYQSIEQCNGSPNVYRYRVSRPKLIVEQR</sequence>
<reference evidence="1" key="1">
    <citation type="journal article" date="2022" name="New Phytol.">
        <title>Evolutionary transition to the ectomycorrhizal habit in the genomes of a hyperdiverse lineage of mushroom-forming fungi.</title>
        <authorList>
            <person name="Looney B."/>
            <person name="Miyauchi S."/>
            <person name="Morin E."/>
            <person name="Drula E."/>
            <person name="Courty P.E."/>
            <person name="Kohler A."/>
            <person name="Kuo A."/>
            <person name="LaButti K."/>
            <person name="Pangilinan J."/>
            <person name="Lipzen A."/>
            <person name="Riley R."/>
            <person name="Andreopoulos W."/>
            <person name="He G."/>
            <person name="Johnson J."/>
            <person name="Nolan M."/>
            <person name="Tritt A."/>
            <person name="Barry K.W."/>
            <person name="Grigoriev I.V."/>
            <person name="Nagy L.G."/>
            <person name="Hibbett D."/>
            <person name="Henrissat B."/>
            <person name="Matheny P.B."/>
            <person name="Labbe J."/>
            <person name="Martin F.M."/>
        </authorList>
    </citation>
    <scope>NUCLEOTIDE SEQUENCE</scope>
    <source>
        <strain evidence="1">BPL690</strain>
    </source>
</reference>
<protein>
    <submittedName>
        <fullName evidence="1">Uncharacterized protein</fullName>
    </submittedName>
</protein>
<name>A0AAD4M3G0_9AGAM</name>
<evidence type="ECO:0000313" key="2">
    <source>
        <dbReference type="Proteomes" id="UP001203297"/>
    </source>
</evidence>
<dbReference type="AlphaFoldDB" id="A0AAD4M3G0"/>
<organism evidence="1 2">
    <name type="scientific">Multifurca ochricompacta</name>
    <dbReference type="NCBI Taxonomy" id="376703"/>
    <lineage>
        <taxon>Eukaryota</taxon>
        <taxon>Fungi</taxon>
        <taxon>Dikarya</taxon>
        <taxon>Basidiomycota</taxon>
        <taxon>Agaricomycotina</taxon>
        <taxon>Agaricomycetes</taxon>
        <taxon>Russulales</taxon>
        <taxon>Russulaceae</taxon>
        <taxon>Multifurca</taxon>
    </lineage>
</organism>
<dbReference type="EMBL" id="WTXG01000018">
    <property type="protein sequence ID" value="KAI0300485.1"/>
    <property type="molecule type" value="Genomic_DNA"/>
</dbReference>
<gene>
    <name evidence="1" type="ORF">B0F90DRAFT_416726</name>
</gene>
<accession>A0AAD4M3G0</accession>
<proteinExistence type="predicted"/>